<evidence type="ECO:0000256" key="1">
    <source>
        <dbReference type="ARBA" id="ARBA00006598"/>
    </source>
</evidence>
<accession>A0A5C0UGU4</accession>
<evidence type="ECO:0000313" key="7">
    <source>
        <dbReference type="EMBL" id="QEK39029.1"/>
    </source>
</evidence>
<comment type="similarity">
    <text evidence="1 5">Belongs to the bacterial ribosomal protein bL35 family.</text>
</comment>
<dbReference type="InterPro" id="IPR021137">
    <property type="entry name" value="Ribosomal_bL35-like"/>
</dbReference>
<dbReference type="InterPro" id="IPR001706">
    <property type="entry name" value="Ribosomal_bL35"/>
</dbReference>
<organism evidence="7 8">
    <name type="scientific">Candidatus Nesciobacter abundans</name>
    <dbReference type="NCBI Taxonomy" id="2601668"/>
    <lineage>
        <taxon>Bacteria</taxon>
        <taxon>Pseudomonadati</taxon>
        <taxon>Pseudomonadota</taxon>
        <taxon>Alphaproteobacteria</taxon>
        <taxon>Holosporales</taxon>
        <taxon>Holosporaceae</taxon>
        <taxon>Candidatus Nesciobacter</taxon>
    </lineage>
</organism>
<dbReference type="GO" id="GO:1990904">
    <property type="term" value="C:ribonucleoprotein complex"/>
    <property type="evidence" value="ECO:0007669"/>
    <property type="project" value="UniProtKB-KW"/>
</dbReference>
<dbReference type="Proteomes" id="UP000324924">
    <property type="component" value="Chromosome"/>
</dbReference>
<dbReference type="EMBL" id="CP043314">
    <property type="protein sequence ID" value="QEK39029.1"/>
    <property type="molecule type" value="Genomic_DNA"/>
</dbReference>
<name>A0A5C0UGU4_9PROT</name>
<evidence type="ECO:0000256" key="4">
    <source>
        <dbReference type="ARBA" id="ARBA00035486"/>
    </source>
</evidence>
<dbReference type="Pfam" id="PF01632">
    <property type="entry name" value="Ribosomal_L35p"/>
    <property type="match status" value="1"/>
</dbReference>
<feature type="region of interest" description="Disordered" evidence="6">
    <location>
        <begin position="33"/>
        <end position="53"/>
    </location>
</feature>
<dbReference type="SUPFAM" id="SSF143034">
    <property type="entry name" value="L35p-like"/>
    <property type="match status" value="1"/>
</dbReference>
<sequence>MKLKTKKSAWKRLRTNANGKILRGNACKRHGLRKRRNEMKKQTRGLTEVHSSHAKLIKKIMPNGLPT</sequence>
<dbReference type="GO" id="GO:0005840">
    <property type="term" value="C:ribosome"/>
    <property type="evidence" value="ECO:0007669"/>
    <property type="project" value="UniProtKB-KW"/>
</dbReference>
<protein>
    <recommendedName>
        <fullName evidence="4 5">50S ribosomal protein L35</fullName>
    </recommendedName>
</protein>
<gene>
    <name evidence="7" type="primary">rpmI</name>
    <name evidence="7" type="ORF">FZC36_01090</name>
</gene>
<dbReference type="RefSeq" id="WP_148972152.1">
    <property type="nucleotide sequence ID" value="NZ_CP043314.1"/>
</dbReference>
<dbReference type="PRINTS" id="PR00064">
    <property type="entry name" value="RIBOSOMALL35"/>
</dbReference>
<keyword evidence="8" id="KW-1185">Reference proteome</keyword>
<proteinExistence type="inferred from homology"/>
<dbReference type="Gene3D" id="4.10.410.60">
    <property type="match status" value="1"/>
</dbReference>
<dbReference type="GO" id="GO:0003735">
    <property type="term" value="F:structural constituent of ribosome"/>
    <property type="evidence" value="ECO:0007669"/>
    <property type="project" value="InterPro"/>
</dbReference>
<evidence type="ECO:0000256" key="6">
    <source>
        <dbReference type="SAM" id="MobiDB-lite"/>
    </source>
</evidence>
<dbReference type="InterPro" id="IPR037229">
    <property type="entry name" value="Ribosomal_bL35_sf"/>
</dbReference>
<evidence type="ECO:0000256" key="5">
    <source>
        <dbReference type="RuleBase" id="RU000568"/>
    </source>
</evidence>
<reference evidence="7 8" key="1">
    <citation type="submission" date="2019-08" db="EMBL/GenBank/DDBJ databases">
        <title>Highly reduced genomes of protist endosymbionts show evolutionary convergence.</title>
        <authorList>
            <person name="George E."/>
            <person name="Husnik F."/>
            <person name="Tashyreva D."/>
            <person name="Prokopchuk G."/>
            <person name="Horak A."/>
            <person name="Kwong W.K."/>
            <person name="Lukes J."/>
            <person name="Keeling P.J."/>
        </authorList>
    </citation>
    <scope>NUCLEOTIDE SEQUENCE [LARGE SCALE GENOMIC DNA]</scope>
    <source>
        <strain evidence="7">1604HC</strain>
    </source>
</reference>
<evidence type="ECO:0000256" key="3">
    <source>
        <dbReference type="ARBA" id="ARBA00023274"/>
    </source>
</evidence>
<dbReference type="KEGG" id="nabu:FZC36_01090"/>
<keyword evidence="3 5" id="KW-0687">Ribonucleoprotein</keyword>
<dbReference type="GO" id="GO:0006412">
    <property type="term" value="P:translation"/>
    <property type="evidence" value="ECO:0007669"/>
    <property type="project" value="InterPro"/>
</dbReference>
<evidence type="ECO:0000256" key="2">
    <source>
        <dbReference type="ARBA" id="ARBA00022980"/>
    </source>
</evidence>
<dbReference type="AlphaFoldDB" id="A0A5C0UGU4"/>
<keyword evidence="2 5" id="KW-0689">Ribosomal protein</keyword>
<evidence type="ECO:0000313" key="8">
    <source>
        <dbReference type="Proteomes" id="UP000324924"/>
    </source>
</evidence>